<keyword evidence="2" id="KW-0946">Virion</keyword>
<name>A0A8S5LWC3_9CAUD</name>
<organism evidence="3">
    <name type="scientific">Podoviridae sp. ctx9R1</name>
    <dbReference type="NCBI Taxonomy" id="2826589"/>
    <lineage>
        <taxon>Viruses</taxon>
        <taxon>Duplodnaviria</taxon>
        <taxon>Heunggongvirae</taxon>
        <taxon>Uroviricota</taxon>
        <taxon>Caudoviricetes</taxon>
    </lineage>
</organism>
<dbReference type="GO" id="GO:0051701">
    <property type="term" value="P:biological process involved in interaction with host"/>
    <property type="evidence" value="ECO:0007669"/>
    <property type="project" value="UniProtKB-ARBA"/>
</dbReference>
<dbReference type="GO" id="GO:0044423">
    <property type="term" value="C:virion component"/>
    <property type="evidence" value="ECO:0007669"/>
    <property type="project" value="UniProtKB-KW"/>
</dbReference>
<dbReference type="SUPFAM" id="SSF51126">
    <property type="entry name" value="Pectin lyase-like"/>
    <property type="match status" value="1"/>
</dbReference>
<proteinExistence type="predicted"/>
<sequence length="453" mass="49141">MGGLINRQYVGARYVPKIMGEWNKALQYEALSIVTHLGNSFTSKVAVPVNIDITNTDYWINTGNYNAQVEAYRKETLEAKQLANNTNADLQTFKENQTSTNNEFNNKIDLTTSALNELKNVVFNGDTPNVITVAKSGGRFHTINDAIAFAKKYCSRNNRVTILICGGVYNESIVLTKNPGIDLIGVGMPEIVSSDPYPNGAANIYGDTYIEGIFFHSTSDSAYAFHLDGSTDTSYGTTVTAVNCKFTSEHEPALGCGCTRGCNYTFINCEFYGSDGIYVHNEASANVAKQFFNAIGCKINGSSHAVAIDDAARLNYGATGSPLVLNFANSYTSNINSMIKFRLTRSQEYGYIPGDTKGVSLSAESTTQIVALDYKYQGGYTLTASIPTYANTGAVYIPVENANLFEWTVTTTIPGTGTFPSKVTSVGAHWLTVTRDSGTWNGSTIQVDLKGTR</sequence>
<comment type="subcellular location">
    <subcellularLocation>
        <location evidence="1">Virion</location>
    </subcellularLocation>
</comment>
<dbReference type="Gene3D" id="2.160.20.10">
    <property type="entry name" value="Single-stranded right-handed beta-helix, Pectin lyase-like"/>
    <property type="match status" value="1"/>
</dbReference>
<evidence type="ECO:0000313" key="3">
    <source>
        <dbReference type="EMBL" id="DAD74210.1"/>
    </source>
</evidence>
<dbReference type="GO" id="GO:0019058">
    <property type="term" value="P:viral life cycle"/>
    <property type="evidence" value="ECO:0007669"/>
    <property type="project" value="UniProtKB-ARBA"/>
</dbReference>
<dbReference type="EMBL" id="BK014755">
    <property type="protein sequence ID" value="DAD74210.1"/>
    <property type="molecule type" value="Genomic_DNA"/>
</dbReference>
<dbReference type="InterPro" id="IPR011050">
    <property type="entry name" value="Pectin_lyase_fold/virulence"/>
</dbReference>
<evidence type="ECO:0000256" key="1">
    <source>
        <dbReference type="ARBA" id="ARBA00004328"/>
    </source>
</evidence>
<dbReference type="InterPro" id="IPR012334">
    <property type="entry name" value="Pectin_lyas_fold"/>
</dbReference>
<accession>A0A8S5LWC3</accession>
<reference evidence="3" key="1">
    <citation type="journal article" date="2021" name="Proc. Natl. Acad. Sci. U.S.A.">
        <title>A Catalog of Tens of Thousands of Viruses from Human Metagenomes Reveals Hidden Associations with Chronic Diseases.</title>
        <authorList>
            <person name="Tisza M.J."/>
            <person name="Buck C.B."/>
        </authorList>
    </citation>
    <scope>NUCLEOTIDE SEQUENCE</scope>
    <source>
        <strain evidence="3">Ctx9R1</strain>
    </source>
</reference>
<protein>
    <submittedName>
        <fullName evidence="3">Putative pectinesterase/pectinesterase inhibitor</fullName>
    </submittedName>
</protein>
<evidence type="ECO:0000256" key="2">
    <source>
        <dbReference type="ARBA" id="ARBA00022844"/>
    </source>
</evidence>